<evidence type="ECO:0000313" key="3">
    <source>
        <dbReference type="Proteomes" id="UP000194236"/>
    </source>
</evidence>
<evidence type="ECO:0000313" key="2">
    <source>
        <dbReference type="EMBL" id="OTF69261.1"/>
    </source>
</evidence>
<dbReference type="PANTHER" id="PTHR17149">
    <property type="entry name" value="NUCLEAR PROTEIN 1 AND 2"/>
    <property type="match status" value="1"/>
</dbReference>
<sequence>MAIEDQIEYFMFDHDKHMFSGRSGKQRTKRETTLHTNRFDPNGHSRKLIVKIRNTEMKRRLPPIQQPLSSNKTIVQQSSSLKNTSKGSKTRLVRSMIRCL</sequence>
<name>A0A1Y3ALD6_EURMA</name>
<dbReference type="OrthoDB" id="10030453at2759"/>
<gene>
    <name evidence="2" type="ORF">BLA29_012360</name>
</gene>
<organism evidence="2 3">
    <name type="scientific">Euroglyphus maynei</name>
    <name type="common">Mayne's house dust mite</name>
    <dbReference type="NCBI Taxonomy" id="6958"/>
    <lineage>
        <taxon>Eukaryota</taxon>
        <taxon>Metazoa</taxon>
        <taxon>Ecdysozoa</taxon>
        <taxon>Arthropoda</taxon>
        <taxon>Chelicerata</taxon>
        <taxon>Arachnida</taxon>
        <taxon>Acari</taxon>
        <taxon>Acariformes</taxon>
        <taxon>Sarcoptiformes</taxon>
        <taxon>Astigmata</taxon>
        <taxon>Psoroptidia</taxon>
        <taxon>Analgoidea</taxon>
        <taxon>Pyroglyphidae</taxon>
        <taxon>Pyroglyphinae</taxon>
        <taxon>Euroglyphus</taxon>
    </lineage>
</organism>
<feature type="compositionally biased region" description="Basic and acidic residues" evidence="1">
    <location>
        <begin position="29"/>
        <end position="42"/>
    </location>
</feature>
<proteinExistence type="predicted"/>
<dbReference type="GO" id="GO:0006357">
    <property type="term" value="P:regulation of transcription by RNA polymerase II"/>
    <property type="evidence" value="ECO:0007669"/>
    <property type="project" value="TreeGrafter"/>
</dbReference>
<feature type="region of interest" description="Disordered" evidence="1">
    <location>
        <begin position="20"/>
        <end position="42"/>
    </location>
</feature>
<dbReference type="GO" id="GO:0005634">
    <property type="term" value="C:nucleus"/>
    <property type="evidence" value="ECO:0007669"/>
    <property type="project" value="TreeGrafter"/>
</dbReference>
<accession>A0A1Y3ALD6</accession>
<protein>
    <submittedName>
        <fullName evidence="2">p8 nuclear protein-like protein</fullName>
    </submittedName>
</protein>
<dbReference type="GO" id="GO:0008285">
    <property type="term" value="P:negative regulation of cell population proliferation"/>
    <property type="evidence" value="ECO:0007669"/>
    <property type="project" value="TreeGrafter"/>
</dbReference>
<comment type="caution">
    <text evidence="2">The sequence shown here is derived from an EMBL/GenBank/DDBJ whole genome shotgun (WGS) entry which is preliminary data.</text>
</comment>
<keyword evidence="3" id="KW-1185">Reference proteome</keyword>
<dbReference type="AlphaFoldDB" id="A0A1Y3ALD6"/>
<evidence type="ECO:0000256" key="1">
    <source>
        <dbReference type="SAM" id="MobiDB-lite"/>
    </source>
</evidence>
<dbReference type="EMBL" id="MUJZ01071466">
    <property type="protein sequence ID" value="OTF69261.1"/>
    <property type="molecule type" value="Genomic_DNA"/>
</dbReference>
<dbReference type="Proteomes" id="UP000194236">
    <property type="component" value="Unassembled WGS sequence"/>
</dbReference>
<dbReference type="InterPro" id="IPR018792">
    <property type="entry name" value="NUPR1-like"/>
</dbReference>
<dbReference type="PANTHER" id="PTHR17149:SF4">
    <property type="entry name" value="RH17958P"/>
    <property type="match status" value="1"/>
</dbReference>
<reference evidence="2 3" key="1">
    <citation type="submission" date="2017-03" db="EMBL/GenBank/DDBJ databases">
        <title>Genome Survey of Euroglyphus maynei.</title>
        <authorList>
            <person name="Arlian L.G."/>
            <person name="Morgan M.S."/>
            <person name="Rider S.D."/>
        </authorList>
    </citation>
    <scope>NUCLEOTIDE SEQUENCE [LARGE SCALE GENOMIC DNA]</scope>
    <source>
        <strain evidence="2">Arlian Lab</strain>
        <tissue evidence="2">Whole body</tissue>
    </source>
</reference>
<dbReference type="GO" id="GO:0045786">
    <property type="term" value="P:negative regulation of cell cycle"/>
    <property type="evidence" value="ECO:0007669"/>
    <property type="project" value="TreeGrafter"/>
</dbReference>
<dbReference type="Pfam" id="PF10195">
    <property type="entry name" value="Phospho_p8"/>
    <property type="match status" value="1"/>
</dbReference>